<keyword evidence="2" id="KW-0479">Metal-binding</keyword>
<dbReference type="GO" id="GO:0016787">
    <property type="term" value="F:hydrolase activity"/>
    <property type="evidence" value="ECO:0007669"/>
    <property type="project" value="UniProtKB-KW"/>
</dbReference>
<accession>A0ABX2JA99</accession>
<dbReference type="Gene3D" id="3.90.79.10">
    <property type="entry name" value="Nucleoside Triphosphate Pyrophosphohydrolase"/>
    <property type="match status" value="1"/>
</dbReference>
<sequence length="168" mass="18912">MSSEEKARTALSRLTEVTDQILNGKSISQYGALCVRASRKSAEPRVLLITSRDTGRWVIPKGWGMRDRDPHEVAEREAWEEAGVIGDAEKEPCGFYTYVKSLGKGARVPAIVQVHVLHVERLGRKFPEKGERRLRWFRPHEASAAVAEPELRGLLSRIPRLLITRGDS</sequence>
<evidence type="ECO:0000313" key="7">
    <source>
        <dbReference type="Proteomes" id="UP000822331"/>
    </source>
</evidence>
<name>A0ABX2JA99_9HYPH</name>
<evidence type="ECO:0000259" key="5">
    <source>
        <dbReference type="PROSITE" id="PS51462"/>
    </source>
</evidence>
<evidence type="ECO:0000256" key="4">
    <source>
        <dbReference type="ARBA" id="ARBA00022842"/>
    </source>
</evidence>
<keyword evidence="7" id="KW-1185">Reference proteome</keyword>
<dbReference type="PROSITE" id="PS51462">
    <property type="entry name" value="NUDIX"/>
    <property type="match status" value="1"/>
</dbReference>
<keyword evidence="3 6" id="KW-0378">Hydrolase</keyword>
<dbReference type="InterPro" id="IPR047198">
    <property type="entry name" value="DDP-like_NUDIX"/>
</dbReference>
<dbReference type="EMBL" id="JAAMCP010000015">
    <property type="protein sequence ID" value="NTF39472.1"/>
    <property type="molecule type" value="Genomic_DNA"/>
</dbReference>
<dbReference type="SUPFAM" id="SSF55811">
    <property type="entry name" value="Nudix"/>
    <property type="match status" value="1"/>
</dbReference>
<keyword evidence="4" id="KW-0460">Magnesium</keyword>
<evidence type="ECO:0000313" key="6">
    <source>
        <dbReference type="EMBL" id="NTF39472.1"/>
    </source>
</evidence>
<dbReference type="Pfam" id="PF00293">
    <property type="entry name" value="NUDIX"/>
    <property type="match status" value="1"/>
</dbReference>
<dbReference type="CDD" id="cd04666">
    <property type="entry name" value="NUDIX_DIPP2_like_Nudt4"/>
    <property type="match status" value="1"/>
</dbReference>
<evidence type="ECO:0000256" key="2">
    <source>
        <dbReference type="ARBA" id="ARBA00022723"/>
    </source>
</evidence>
<dbReference type="PANTHER" id="PTHR12629">
    <property type="entry name" value="DIPHOSPHOINOSITOL POLYPHOSPHATE PHOSPHOHYDROLASE"/>
    <property type="match status" value="1"/>
</dbReference>
<proteinExistence type="predicted"/>
<evidence type="ECO:0000256" key="1">
    <source>
        <dbReference type="ARBA" id="ARBA00001946"/>
    </source>
</evidence>
<dbReference type="RefSeq" id="WP_174003328.1">
    <property type="nucleotide sequence ID" value="NZ_JAAMCN010000019.1"/>
</dbReference>
<evidence type="ECO:0000256" key="3">
    <source>
        <dbReference type="ARBA" id="ARBA00022801"/>
    </source>
</evidence>
<dbReference type="InterPro" id="IPR000086">
    <property type="entry name" value="NUDIX_hydrolase_dom"/>
</dbReference>
<comment type="cofactor">
    <cofactor evidence="1">
        <name>Mg(2+)</name>
        <dbReference type="ChEBI" id="CHEBI:18420"/>
    </cofactor>
</comment>
<comment type="caution">
    <text evidence="6">The sequence shown here is derived from an EMBL/GenBank/DDBJ whole genome shotgun (WGS) entry which is preliminary data.</text>
</comment>
<gene>
    <name evidence="6" type="ORF">G6L72_22475</name>
</gene>
<dbReference type="Proteomes" id="UP000822331">
    <property type="component" value="Unassembled WGS sequence"/>
</dbReference>
<dbReference type="PANTHER" id="PTHR12629:SF0">
    <property type="entry name" value="DIPHOSPHOINOSITOL-POLYPHOSPHATE DIPHOSPHATASE"/>
    <property type="match status" value="1"/>
</dbReference>
<organism evidence="6 7">
    <name type="scientific">Agrobacterium rubi</name>
    <dbReference type="NCBI Taxonomy" id="28099"/>
    <lineage>
        <taxon>Bacteria</taxon>
        <taxon>Pseudomonadati</taxon>
        <taxon>Pseudomonadota</taxon>
        <taxon>Alphaproteobacteria</taxon>
        <taxon>Hyphomicrobiales</taxon>
        <taxon>Rhizobiaceae</taxon>
        <taxon>Rhizobium/Agrobacterium group</taxon>
        <taxon>Agrobacterium</taxon>
    </lineage>
</organism>
<dbReference type="InterPro" id="IPR015797">
    <property type="entry name" value="NUDIX_hydrolase-like_dom_sf"/>
</dbReference>
<protein>
    <submittedName>
        <fullName evidence="6">NUDIX hydrolase</fullName>
    </submittedName>
</protein>
<feature type="domain" description="Nudix hydrolase" evidence="5">
    <location>
        <begin position="27"/>
        <end position="159"/>
    </location>
</feature>
<reference evidence="6 7" key="1">
    <citation type="journal article" date="2020" name="Science">
        <title>Unexpected conservation and global transmission of agrobacterial virulence plasmids.</title>
        <authorList>
            <person name="Weisberg A.J."/>
            <person name="Davis E.W. 2nd"/>
            <person name="Tabima J."/>
            <person name="Belcher M.S."/>
            <person name="Miller M."/>
            <person name="Kuo C.H."/>
            <person name="Loper J.E."/>
            <person name="Grunwald N.J."/>
            <person name="Putnam M.L."/>
            <person name="Chang J.H."/>
        </authorList>
    </citation>
    <scope>NUCLEOTIDE SEQUENCE [LARGE SCALE GENOMIC DNA]</scope>
    <source>
        <strain evidence="6 7">A19/93</strain>
    </source>
</reference>